<protein>
    <recommendedName>
        <fullName evidence="11">Cytochrome P450</fullName>
    </recommendedName>
</protein>
<dbReference type="HOGENOM" id="CLU_001570_2_1_1"/>
<keyword evidence="8" id="KW-0812">Transmembrane</keyword>
<dbReference type="InterPro" id="IPR001128">
    <property type="entry name" value="Cyt_P450"/>
</dbReference>
<feature type="transmembrane region" description="Helical" evidence="8">
    <location>
        <begin position="6"/>
        <end position="23"/>
    </location>
</feature>
<organism evidence="9 10">
    <name type="scientific">Exophiala sideris</name>
    <dbReference type="NCBI Taxonomy" id="1016849"/>
    <lineage>
        <taxon>Eukaryota</taxon>
        <taxon>Fungi</taxon>
        <taxon>Dikarya</taxon>
        <taxon>Ascomycota</taxon>
        <taxon>Pezizomycotina</taxon>
        <taxon>Eurotiomycetes</taxon>
        <taxon>Chaetothyriomycetidae</taxon>
        <taxon>Chaetothyriales</taxon>
        <taxon>Herpotrichiellaceae</taxon>
        <taxon>Exophiala</taxon>
    </lineage>
</organism>
<dbReference type="AlphaFoldDB" id="A0A0D1W7K6"/>
<dbReference type="OrthoDB" id="1103324at2759"/>
<dbReference type="PANTHER" id="PTHR46300:SF2">
    <property type="entry name" value="CYTOCHROME P450 MONOOXYGENASE ALNH-RELATED"/>
    <property type="match status" value="1"/>
</dbReference>
<dbReference type="InterPro" id="IPR050364">
    <property type="entry name" value="Cytochrome_P450_fung"/>
</dbReference>
<keyword evidence="5 7" id="KW-0408">Iron</keyword>
<feature type="binding site" description="axial binding residue" evidence="7">
    <location>
        <position position="442"/>
    </location>
    <ligand>
        <name>heme</name>
        <dbReference type="ChEBI" id="CHEBI:30413"/>
    </ligand>
    <ligandPart>
        <name>Fe</name>
        <dbReference type="ChEBI" id="CHEBI:18248"/>
    </ligandPart>
</feature>
<evidence type="ECO:0000256" key="3">
    <source>
        <dbReference type="ARBA" id="ARBA00022723"/>
    </source>
</evidence>
<evidence type="ECO:0000256" key="4">
    <source>
        <dbReference type="ARBA" id="ARBA00023002"/>
    </source>
</evidence>
<evidence type="ECO:0000256" key="7">
    <source>
        <dbReference type="PIRSR" id="PIRSR602401-1"/>
    </source>
</evidence>
<proteinExistence type="inferred from homology"/>
<comment type="cofactor">
    <cofactor evidence="1 7">
        <name>heme</name>
        <dbReference type="ChEBI" id="CHEBI:30413"/>
    </cofactor>
</comment>
<keyword evidence="8" id="KW-1133">Transmembrane helix</keyword>
<dbReference type="EMBL" id="KN846951">
    <property type="protein sequence ID" value="KIV84705.1"/>
    <property type="molecule type" value="Genomic_DNA"/>
</dbReference>
<keyword evidence="7" id="KW-0349">Heme</keyword>
<evidence type="ECO:0008006" key="11">
    <source>
        <dbReference type="Google" id="ProtNLM"/>
    </source>
</evidence>
<evidence type="ECO:0000256" key="6">
    <source>
        <dbReference type="ARBA" id="ARBA00023033"/>
    </source>
</evidence>
<accession>A0A0D1W7K6</accession>
<keyword evidence="4" id="KW-0560">Oxidoreductase</keyword>
<dbReference type="GO" id="GO:0004497">
    <property type="term" value="F:monooxygenase activity"/>
    <property type="evidence" value="ECO:0007669"/>
    <property type="project" value="UniProtKB-KW"/>
</dbReference>
<keyword evidence="8" id="KW-0472">Membrane</keyword>
<dbReference type="GO" id="GO:0016705">
    <property type="term" value="F:oxidoreductase activity, acting on paired donors, with incorporation or reduction of molecular oxygen"/>
    <property type="evidence" value="ECO:0007669"/>
    <property type="project" value="InterPro"/>
</dbReference>
<keyword evidence="6" id="KW-0503">Monooxygenase</keyword>
<name>A0A0D1W7K6_9EURO</name>
<evidence type="ECO:0000256" key="1">
    <source>
        <dbReference type="ARBA" id="ARBA00001971"/>
    </source>
</evidence>
<evidence type="ECO:0000256" key="2">
    <source>
        <dbReference type="ARBA" id="ARBA00010617"/>
    </source>
</evidence>
<evidence type="ECO:0000256" key="5">
    <source>
        <dbReference type="ARBA" id="ARBA00023004"/>
    </source>
</evidence>
<sequence>MAVSTAATVVIIAIVVFLVVKLLQTGRRPAGLPPGPPTIPILGNLHLMPARDGHLQFQKWAKEYGPVYSVILGTKTFIVLSSPEAVKDLLDKRSNIYSSRPDMFIGSTLASGGLRVLLMQYGPTWRMIHKMIHNILNIKAAVTYVPYQDLENKFMLLGLLNQPDEFANHMRRYTNSLTTQMVFGFRTLDINDPKLQQLFHGFEKWAEVTGSAAAQVLDLFPILQKLPKFMVPNYRYAEALHKEEKKLYVGHWLNAKKAIKDGTGKPCFCVDLVKAQETEKFSDDLAGYTSGSLLEAGSDTTAATLIGFIQAMVVFPEVQRKAQEEIDRVVGPDRMPTMEDAPNMQYIRGCVKESMRWMPTNILGVPHSVIKDDEYMGYKIPAGSSIISNVWAIHMDERRHPDPRRFDPGRYAHDFLSEFECATNSDVSKRDHFVFGAGRRVCQGMHIAERSLFLAMARMLWAFDFQKAKDAQGNLITPDIDKLTQGLFVLPEAFPAVIKPRSERHAELIKSTWQSCEDTLLDPKTGQWKDVPEGMVFSTYEPSKEED</sequence>
<evidence type="ECO:0000313" key="9">
    <source>
        <dbReference type="EMBL" id="KIV84705.1"/>
    </source>
</evidence>
<dbReference type="GO" id="GO:0005506">
    <property type="term" value="F:iron ion binding"/>
    <property type="evidence" value="ECO:0007669"/>
    <property type="project" value="InterPro"/>
</dbReference>
<dbReference type="PRINTS" id="PR00385">
    <property type="entry name" value="P450"/>
</dbReference>
<gene>
    <name evidence="9" type="ORF">PV11_00473</name>
</gene>
<dbReference type="GO" id="GO:0020037">
    <property type="term" value="F:heme binding"/>
    <property type="evidence" value="ECO:0007669"/>
    <property type="project" value="InterPro"/>
</dbReference>
<evidence type="ECO:0000313" key="10">
    <source>
        <dbReference type="Proteomes" id="UP000053599"/>
    </source>
</evidence>
<dbReference type="CDD" id="cd11065">
    <property type="entry name" value="CYP64-like"/>
    <property type="match status" value="1"/>
</dbReference>
<dbReference type="STRING" id="1016849.A0A0D1W7K6"/>
<dbReference type="SUPFAM" id="SSF48264">
    <property type="entry name" value="Cytochrome P450"/>
    <property type="match status" value="1"/>
</dbReference>
<dbReference type="InterPro" id="IPR036396">
    <property type="entry name" value="Cyt_P450_sf"/>
</dbReference>
<evidence type="ECO:0000256" key="8">
    <source>
        <dbReference type="SAM" id="Phobius"/>
    </source>
</evidence>
<comment type="similarity">
    <text evidence="2">Belongs to the cytochrome P450 family.</text>
</comment>
<dbReference type="PRINTS" id="PR00463">
    <property type="entry name" value="EP450I"/>
</dbReference>
<dbReference type="Gene3D" id="1.10.630.10">
    <property type="entry name" value="Cytochrome P450"/>
    <property type="match status" value="1"/>
</dbReference>
<keyword evidence="3 7" id="KW-0479">Metal-binding</keyword>
<dbReference type="Pfam" id="PF00067">
    <property type="entry name" value="p450"/>
    <property type="match status" value="1"/>
</dbReference>
<dbReference type="InterPro" id="IPR002401">
    <property type="entry name" value="Cyt_P450_E_grp-I"/>
</dbReference>
<dbReference type="PANTHER" id="PTHR46300">
    <property type="entry name" value="P450, PUTATIVE (EUROFUNG)-RELATED-RELATED"/>
    <property type="match status" value="1"/>
</dbReference>
<reference evidence="9 10" key="1">
    <citation type="submission" date="2015-01" db="EMBL/GenBank/DDBJ databases">
        <title>The Genome Sequence of Exophiala sideris CBS121828.</title>
        <authorList>
            <consortium name="The Broad Institute Genomics Platform"/>
            <person name="Cuomo C."/>
            <person name="de Hoog S."/>
            <person name="Gorbushina A."/>
            <person name="Stielow B."/>
            <person name="Teixiera M."/>
            <person name="Abouelleil A."/>
            <person name="Chapman S.B."/>
            <person name="Priest M."/>
            <person name="Young S.K."/>
            <person name="Wortman J."/>
            <person name="Nusbaum C."/>
            <person name="Birren B."/>
        </authorList>
    </citation>
    <scope>NUCLEOTIDE SEQUENCE [LARGE SCALE GENOMIC DNA]</scope>
    <source>
        <strain evidence="9 10">CBS 121828</strain>
    </source>
</reference>
<dbReference type="Proteomes" id="UP000053599">
    <property type="component" value="Unassembled WGS sequence"/>
</dbReference>